<reference evidence="1 2" key="1">
    <citation type="submission" date="2014-12" db="EMBL/GenBank/DDBJ databases">
        <title>Draft Genome Sequence of Pseudoalteromonas luteoviolacea HI1.</title>
        <authorList>
            <person name="Asahina A.Y."/>
            <person name="Hadfield M.G."/>
        </authorList>
    </citation>
    <scope>NUCLEOTIDE SEQUENCE [LARGE SCALE GENOMIC DNA]</scope>
    <source>
        <strain evidence="1 2">HI1</strain>
    </source>
</reference>
<dbReference type="Proteomes" id="UP000031327">
    <property type="component" value="Unassembled WGS sequence"/>
</dbReference>
<proteinExistence type="predicted"/>
<evidence type="ECO:0000313" key="2">
    <source>
        <dbReference type="Proteomes" id="UP000031327"/>
    </source>
</evidence>
<dbReference type="RefSeq" id="WP_039608559.1">
    <property type="nucleotide sequence ID" value="NZ_JWIC01000004.1"/>
</dbReference>
<protein>
    <submittedName>
        <fullName evidence="1">Uncharacterized protein</fullName>
    </submittedName>
</protein>
<sequence>MSETNPFDNKDISLNDVKVEQRSRIHYEVADADSLIGTTSDTTHMILVEFAKLTQAISTATSLDDVKLAASQSASLFAPIVEKHNADQLTFPYQHKGTDSVFAEIEARAQGVADIIK</sequence>
<gene>
    <name evidence="1" type="ORF">JF50_06195</name>
</gene>
<dbReference type="AlphaFoldDB" id="A0A0C1QCC5"/>
<evidence type="ECO:0000313" key="1">
    <source>
        <dbReference type="EMBL" id="KID58266.1"/>
    </source>
</evidence>
<organism evidence="1 2">
    <name type="scientific">Pseudoalteromonas luteoviolacea</name>
    <dbReference type="NCBI Taxonomy" id="43657"/>
    <lineage>
        <taxon>Bacteria</taxon>
        <taxon>Pseudomonadati</taxon>
        <taxon>Pseudomonadota</taxon>
        <taxon>Gammaproteobacteria</taxon>
        <taxon>Alteromonadales</taxon>
        <taxon>Pseudoalteromonadaceae</taxon>
        <taxon>Pseudoalteromonas</taxon>
    </lineage>
</organism>
<name>A0A0C1QCC5_9GAMM</name>
<dbReference type="EMBL" id="JWIC01000004">
    <property type="protein sequence ID" value="KID58266.1"/>
    <property type="molecule type" value="Genomic_DNA"/>
</dbReference>
<comment type="caution">
    <text evidence="1">The sequence shown here is derived from an EMBL/GenBank/DDBJ whole genome shotgun (WGS) entry which is preliminary data.</text>
</comment>
<accession>A0A0C1QCC5</accession>
<dbReference type="OrthoDB" id="6304091at2"/>